<accession>A0AAE8YS71</accession>
<evidence type="ECO:0000313" key="2">
    <source>
        <dbReference type="Proteomes" id="UP000827912"/>
    </source>
</evidence>
<sequence>MFLLDLYRFCESREKFNRQEFARFIFRHRECERLAKNAGVTPRYFASSVSKEFISRLMGFGYLDGINLEYWCKNKIKRPFNFELHSLEGDKNVYISEMMNIEKMSDEELFSKPAFDRSYFERKFSNANSA</sequence>
<dbReference type="EMBL" id="OK499984">
    <property type="protein sequence ID" value="UGO49793.1"/>
    <property type="molecule type" value="Genomic_DNA"/>
</dbReference>
<protein>
    <submittedName>
        <fullName evidence="1">Uncharacterized protein</fullName>
    </submittedName>
</protein>
<proteinExistence type="predicted"/>
<name>A0AAE8YS71_9CAUD</name>
<evidence type="ECO:0000313" key="1">
    <source>
        <dbReference type="EMBL" id="UGO49793.1"/>
    </source>
</evidence>
<reference evidence="1 2" key="1">
    <citation type="submission" date="2021-10" db="EMBL/GenBank/DDBJ databases">
        <authorList>
            <person name="Cranston A.C."/>
            <person name="Newey C.N."/>
            <person name="Brown H.B."/>
            <person name="Jenson M.J."/>
            <person name="Grose J.H."/>
        </authorList>
    </citation>
    <scope>NUCLEOTIDE SEQUENCE [LARGE SCALE GENOMIC DNA]</scope>
</reference>
<dbReference type="Proteomes" id="UP000827912">
    <property type="component" value="Segment"/>
</dbReference>
<organism evidence="1 2">
    <name type="scientific">Escherichia phage vB_EcoD_Mishu</name>
    <dbReference type="NCBI Taxonomy" id="2894792"/>
    <lineage>
        <taxon>Viruses</taxon>
        <taxon>Duplodnaviria</taxon>
        <taxon>Heunggongvirae</taxon>
        <taxon>Uroviricota</taxon>
        <taxon>Caudoviricetes</taxon>
        <taxon>Drexlerviridae</taxon>
        <taxon>Tempevirinae</taxon>
        <taxon>Tlsvirus</taxon>
        <taxon>Tlsvirus mishy</taxon>
    </lineage>
</organism>
<gene>
    <name evidence="1" type="ORF">MISHU_45</name>
</gene>
<keyword evidence="2" id="KW-1185">Reference proteome</keyword>